<dbReference type="GO" id="GO:0016989">
    <property type="term" value="F:sigma factor antagonist activity"/>
    <property type="evidence" value="ECO:0007669"/>
    <property type="project" value="TreeGrafter"/>
</dbReference>
<dbReference type="EMBL" id="LVXG01000018">
    <property type="protein sequence ID" value="OQP48109.1"/>
    <property type="molecule type" value="Genomic_DNA"/>
</dbReference>
<dbReference type="InterPro" id="IPR006860">
    <property type="entry name" value="FecR"/>
</dbReference>
<keyword evidence="1" id="KW-0472">Membrane</keyword>
<evidence type="ECO:0008006" key="6">
    <source>
        <dbReference type="Google" id="ProtNLM"/>
    </source>
</evidence>
<dbReference type="Gene3D" id="3.55.50.30">
    <property type="match status" value="1"/>
</dbReference>
<dbReference type="PANTHER" id="PTHR30273">
    <property type="entry name" value="PERIPLASMIC SIGNAL SENSOR AND SIGMA FACTOR ACTIVATOR FECR-RELATED"/>
    <property type="match status" value="1"/>
</dbReference>
<dbReference type="PANTHER" id="PTHR30273:SF2">
    <property type="entry name" value="PROTEIN FECR"/>
    <property type="match status" value="1"/>
</dbReference>
<keyword evidence="1" id="KW-1133">Transmembrane helix</keyword>
<feature type="transmembrane region" description="Helical" evidence="1">
    <location>
        <begin position="74"/>
        <end position="91"/>
    </location>
</feature>
<dbReference type="Proteomes" id="UP000192610">
    <property type="component" value="Unassembled WGS sequence"/>
</dbReference>
<dbReference type="Pfam" id="PF16344">
    <property type="entry name" value="FecR_C"/>
    <property type="match status" value="1"/>
</dbReference>
<keyword evidence="1" id="KW-0812">Transmembrane</keyword>
<reference evidence="5" key="1">
    <citation type="submission" date="2016-04" db="EMBL/GenBank/DDBJ databases">
        <authorList>
            <person name="Chen L."/>
            <person name="Zhuang W."/>
            <person name="Wang G."/>
        </authorList>
    </citation>
    <scope>NUCLEOTIDE SEQUENCE [LARGE SCALE GENOMIC DNA]</scope>
    <source>
        <strain evidence="5">17621</strain>
    </source>
</reference>
<evidence type="ECO:0000259" key="3">
    <source>
        <dbReference type="Pfam" id="PF16344"/>
    </source>
</evidence>
<dbReference type="Pfam" id="PF04773">
    <property type="entry name" value="FecR"/>
    <property type="match status" value="1"/>
</dbReference>
<dbReference type="InterPro" id="IPR012373">
    <property type="entry name" value="Ferrdict_sens_TM"/>
</dbReference>
<evidence type="ECO:0000256" key="1">
    <source>
        <dbReference type="SAM" id="Phobius"/>
    </source>
</evidence>
<name>A0A1V9EPP4_9BACT</name>
<feature type="domain" description="Protein FecR C-terminal" evidence="3">
    <location>
        <begin position="309"/>
        <end position="376"/>
    </location>
</feature>
<evidence type="ECO:0000259" key="2">
    <source>
        <dbReference type="Pfam" id="PF04773"/>
    </source>
</evidence>
<feature type="domain" description="FecR protein" evidence="2">
    <location>
        <begin position="171"/>
        <end position="267"/>
    </location>
</feature>
<dbReference type="AlphaFoldDB" id="A0A1V9EPP4"/>
<keyword evidence="5" id="KW-1185">Reference proteome</keyword>
<accession>A0A1V9EPP4</accession>
<gene>
    <name evidence="4" type="ORF">A4H97_29900</name>
</gene>
<comment type="caution">
    <text evidence="4">The sequence shown here is derived from an EMBL/GenBank/DDBJ whole genome shotgun (WGS) entry which is preliminary data.</text>
</comment>
<dbReference type="STRING" id="354355.SAMN05660816_02380"/>
<protein>
    <recommendedName>
        <fullName evidence="6">Iron dicitrate transport regulator FecR</fullName>
    </recommendedName>
</protein>
<sequence length="378" mass="41494">MSAADRGTLEVWLNESPRNRVFLESLTNQDSLLERMKEYEQAKAMTGEAKATVHELIREENKAPVRSMSGPSRFWIPAAAMLIIAAGLYIWNNKKNTPGITVQQKSEAIVHDAAPGTYKAKLTLSDGSTIVLDSGGVGRLTQQGNTEVVNKNGGLAYAKGLGKAADAVYNTLTTAKGEIYRLQLSDGSKVWLNSASSVRYPVSFNGSARRVEITGEVYFEVAHLDHNQSFIVMANGIEIRVLGTHFNINAYSDEAAIKTTLLEGRVQVTPTGGKPVTLLPGQQAAVTGKIAELIEHADTEQAIAWKNGYFQFNEADLKTVMKEFGRWYDMEIVYEGKIPQPVFSGKLSRNANASEVLKVLEQNGIRFRIEGKKIIVTQ</sequence>
<dbReference type="InterPro" id="IPR032508">
    <property type="entry name" value="FecR_C"/>
</dbReference>
<dbReference type="Gene3D" id="2.60.120.1440">
    <property type="match status" value="1"/>
</dbReference>
<proteinExistence type="predicted"/>
<evidence type="ECO:0000313" key="4">
    <source>
        <dbReference type="EMBL" id="OQP48109.1"/>
    </source>
</evidence>
<organism evidence="4 5">
    <name type="scientific">Niastella yeongjuensis</name>
    <dbReference type="NCBI Taxonomy" id="354355"/>
    <lineage>
        <taxon>Bacteria</taxon>
        <taxon>Pseudomonadati</taxon>
        <taxon>Bacteroidota</taxon>
        <taxon>Chitinophagia</taxon>
        <taxon>Chitinophagales</taxon>
        <taxon>Chitinophagaceae</taxon>
        <taxon>Niastella</taxon>
    </lineage>
</organism>
<dbReference type="PIRSF" id="PIRSF018266">
    <property type="entry name" value="FecR"/>
    <property type="match status" value="1"/>
</dbReference>
<evidence type="ECO:0000313" key="5">
    <source>
        <dbReference type="Proteomes" id="UP000192610"/>
    </source>
</evidence>